<dbReference type="EnsemblPlants" id="OB11G20050.1">
    <property type="protein sequence ID" value="OB11G20050.1"/>
    <property type="gene ID" value="OB11G20050"/>
</dbReference>
<proteinExistence type="predicted"/>
<evidence type="ECO:0000313" key="1">
    <source>
        <dbReference type="EnsemblPlants" id="OB11G20050.1"/>
    </source>
</evidence>
<dbReference type="Gramene" id="OB11G20050.1">
    <property type="protein sequence ID" value="OB11G20050.1"/>
    <property type="gene ID" value="OB11G20050"/>
</dbReference>
<dbReference type="AlphaFoldDB" id="J3N869"/>
<dbReference type="PANTHER" id="PTHR35317">
    <property type="entry name" value="OS04G0629600 PROTEIN"/>
    <property type="match status" value="1"/>
</dbReference>
<sequence>MAIFLSGAKDTTLEVWNTLRTMHMGADRVKEAKIEMLSREIENLHMSDTESVDDSMSKITLLVAQMQALGEKVEENNLIKRLLRVVSDKYDNIVTMIEYFGNVNNVTFKEVVGSLQL</sequence>
<protein>
    <submittedName>
        <fullName evidence="1">Uncharacterized protein</fullName>
    </submittedName>
</protein>
<keyword evidence="2" id="KW-1185">Reference proteome</keyword>
<dbReference type="HOGENOM" id="CLU_2088544_0_0_1"/>
<dbReference type="OMA" id="NSKKEAW"/>
<name>J3N869_ORYBR</name>
<dbReference type="eggNOG" id="KOG0017">
    <property type="taxonomic scope" value="Eukaryota"/>
</dbReference>
<dbReference type="PANTHER" id="PTHR35317:SF35">
    <property type="entry name" value="DUF4219 DOMAIN-CONTAINING PROTEIN"/>
    <property type="match status" value="1"/>
</dbReference>
<dbReference type="Pfam" id="PF14223">
    <property type="entry name" value="Retrotran_gag_2"/>
    <property type="match status" value="1"/>
</dbReference>
<reference evidence="1" key="1">
    <citation type="journal article" date="2013" name="Nat. Commun.">
        <title>Whole-genome sequencing of Oryza brachyantha reveals mechanisms underlying Oryza genome evolution.</title>
        <authorList>
            <person name="Chen J."/>
            <person name="Huang Q."/>
            <person name="Gao D."/>
            <person name="Wang J."/>
            <person name="Lang Y."/>
            <person name="Liu T."/>
            <person name="Li B."/>
            <person name="Bai Z."/>
            <person name="Luis Goicoechea J."/>
            <person name="Liang C."/>
            <person name="Chen C."/>
            <person name="Zhang W."/>
            <person name="Sun S."/>
            <person name="Liao Y."/>
            <person name="Zhang X."/>
            <person name="Yang L."/>
            <person name="Song C."/>
            <person name="Wang M."/>
            <person name="Shi J."/>
            <person name="Liu G."/>
            <person name="Liu J."/>
            <person name="Zhou H."/>
            <person name="Zhou W."/>
            <person name="Yu Q."/>
            <person name="An N."/>
            <person name="Chen Y."/>
            <person name="Cai Q."/>
            <person name="Wang B."/>
            <person name="Liu B."/>
            <person name="Min J."/>
            <person name="Huang Y."/>
            <person name="Wu H."/>
            <person name="Li Z."/>
            <person name="Zhang Y."/>
            <person name="Yin Y."/>
            <person name="Song W."/>
            <person name="Jiang J."/>
            <person name="Jackson S.A."/>
            <person name="Wing R.A."/>
            <person name="Wang J."/>
            <person name="Chen M."/>
        </authorList>
    </citation>
    <scope>NUCLEOTIDE SEQUENCE [LARGE SCALE GENOMIC DNA]</scope>
    <source>
        <strain evidence="1">cv. IRGC 101232</strain>
    </source>
</reference>
<accession>J3N869</accession>
<organism evidence="1">
    <name type="scientific">Oryza brachyantha</name>
    <name type="common">malo sina</name>
    <dbReference type="NCBI Taxonomy" id="4533"/>
    <lineage>
        <taxon>Eukaryota</taxon>
        <taxon>Viridiplantae</taxon>
        <taxon>Streptophyta</taxon>
        <taxon>Embryophyta</taxon>
        <taxon>Tracheophyta</taxon>
        <taxon>Spermatophyta</taxon>
        <taxon>Magnoliopsida</taxon>
        <taxon>Liliopsida</taxon>
        <taxon>Poales</taxon>
        <taxon>Poaceae</taxon>
        <taxon>BOP clade</taxon>
        <taxon>Oryzoideae</taxon>
        <taxon>Oryzeae</taxon>
        <taxon>Oryzinae</taxon>
        <taxon>Oryza</taxon>
    </lineage>
</organism>
<reference evidence="1" key="2">
    <citation type="submission" date="2013-04" db="UniProtKB">
        <authorList>
            <consortium name="EnsemblPlants"/>
        </authorList>
    </citation>
    <scope>IDENTIFICATION</scope>
</reference>
<evidence type="ECO:0000313" key="2">
    <source>
        <dbReference type="Proteomes" id="UP000006038"/>
    </source>
</evidence>
<dbReference type="Proteomes" id="UP000006038">
    <property type="component" value="Chromosome 11"/>
</dbReference>